<reference evidence="3" key="1">
    <citation type="journal article" date="2019" name="Int. J. Syst. Evol. Microbiol.">
        <title>The Global Catalogue of Microorganisms (GCM) 10K type strain sequencing project: providing services to taxonomists for standard genome sequencing and annotation.</title>
        <authorList>
            <consortium name="The Broad Institute Genomics Platform"/>
            <consortium name="The Broad Institute Genome Sequencing Center for Infectious Disease"/>
            <person name="Wu L."/>
            <person name="Ma J."/>
        </authorList>
    </citation>
    <scope>NUCLEOTIDE SEQUENCE [LARGE SCALE GENOMIC DNA]</scope>
    <source>
        <strain evidence="3">CGMCC 1.18578</strain>
    </source>
</reference>
<comment type="caution">
    <text evidence="2">The sequence shown here is derived from an EMBL/GenBank/DDBJ whole genome shotgun (WGS) entry which is preliminary data.</text>
</comment>
<keyword evidence="1" id="KW-0812">Transmembrane</keyword>
<evidence type="ECO:0000256" key="1">
    <source>
        <dbReference type="SAM" id="Phobius"/>
    </source>
</evidence>
<feature type="transmembrane region" description="Helical" evidence="1">
    <location>
        <begin position="35"/>
        <end position="61"/>
    </location>
</feature>
<feature type="transmembrane region" description="Helical" evidence="1">
    <location>
        <begin position="12"/>
        <end position="29"/>
    </location>
</feature>
<organism evidence="2 3">
    <name type="scientific">Cohnella yongneupensis</name>
    <dbReference type="NCBI Taxonomy" id="425006"/>
    <lineage>
        <taxon>Bacteria</taxon>
        <taxon>Bacillati</taxon>
        <taxon>Bacillota</taxon>
        <taxon>Bacilli</taxon>
        <taxon>Bacillales</taxon>
        <taxon>Paenibacillaceae</taxon>
        <taxon>Cohnella</taxon>
    </lineage>
</organism>
<protein>
    <submittedName>
        <fullName evidence="2">Uncharacterized protein</fullName>
    </submittedName>
</protein>
<accession>A0ABW0QYM5</accession>
<sequence length="137" mass="15425">MNKRSVVSKLMSALLTSMIVSIYAFLTYADDSGDRYFWLVSPVFFLVFAFVCFIATPISMFIDHAVSKIDNKVIVLTVYLSLALAGFVVVAGLWELFVNDLTIEVILYGLASLYMFLLFDYAISKLESYAKNINNDV</sequence>
<feature type="transmembrane region" description="Helical" evidence="1">
    <location>
        <begin position="106"/>
        <end position="123"/>
    </location>
</feature>
<feature type="transmembrane region" description="Helical" evidence="1">
    <location>
        <begin position="73"/>
        <end position="94"/>
    </location>
</feature>
<evidence type="ECO:0000313" key="3">
    <source>
        <dbReference type="Proteomes" id="UP001596108"/>
    </source>
</evidence>
<dbReference type="RefSeq" id="WP_378110563.1">
    <property type="nucleotide sequence ID" value="NZ_JBHSNC010000012.1"/>
</dbReference>
<keyword evidence="1" id="KW-0472">Membrane</keyword>
<keyword evidence="3" id="KW-1185">Reference proteome</keyword>
<gene>
    <name evidence="2" type="ORF">ACFPQ4_04440</name>
</gene>
<dbReference type="EMBL" id="JBHSNC010000012">
    <property type="protein sequence ID" value="MFC5528702.1"/>
    <property type="molecule type" value="Genomic_DNA"/>
</dbReference>
<evidence type="ECO:0000313" key="2">
    <source>
        <dbReference type="EMBL" id="MFC5528702.1"/>
    </source>
</evidence>
<proteinExistence type="predicted"/>
<name>A0ABW0QYM5_9BACL</name>
<dbReference type="Proteomes" id="UP001596108">
    <property type="component" value="Unassembled WGS sequence"/>
</dbReference>
<keyword evidence="1" id="KW-1133">Transmembrane helix</keyword>